<feature type="transmembrane region" description="Helical" evidence="9">
    <location>
        <begin position="563"/>
        <end position="589"/>
    </location>
</feature>
<dbReference type="Gene3D" id="4.10.400.10">
    <property type="entry name" value="Low-density Lipoprotein Receptor"/>
    <property type="match status" value="1"/>
</dbReference>
<evidence type="ECO:0000256" key="5">
    <source>
        <dbReference type="ARBA" id="ARBA00023136"/>
    </source>
</evidence>
<feature type="region of interest" description="Disordered" evidence="8">
    <location>
        <begin position="830"/>
        <end position="907"/>
    </location>
</feature>
<evidence type="ECO:0000313" key="10">
    <source>
        <dbReference type="Proteomes" id="UP000050741"/>
    </source>
</evidence>
<comment type="subcellular location">
    <subcellularLocation>
        <location evidence="1">Membrane</location>
        <topology evidence="1">Single-pass membrane protein</topology>
    </subcellularLocation>
</comment>
<feature type="region of interest" description="Disordered" evidence="8">
    <location>
        <begin position="686"/>
        <end position="799"/>
    </location>
</feature>
<dbReference type="PANTHER" id="PTHR24270">
    <property type="entry name" value="LOW-DENSITY LIPOPROTEIN RECEPTOR-RELATED"/>
    <property type="match status" value="1"/>
</dbReference>
<keyword evidence="2 9" id="KW-0812">Transmembrane</keyword>
<reference evidence="10" key="2">
    <citation type="submission" date="2014-05" db="EMBL/GenBank/DDBJ databases">
        <title>The genome and life-stage specific transcriptomes of Globodera pallida elucidate key aspects of plant parasitism by a cyst nematode.</title>
        <authorList>
            <person name="Cotton J.A."/>
            <person name="Lilley C.J."/>
            <person name="Jones L.M."/>
            <person name="Kikuchi T."/>
            <person name="Reid A.J."/>
            <person name="Thorpe P."/>
            <person name="Tsai I.J."/>
            <person name="Beasley H."/>
            <person name="Blok V."/>
            <person name="Cock P.J.A."/>
            <person name="Van den Akker S.E."/>
            <person name="Holroyd N."/>
            <person name="Hunt M."/>
            <person name="Mantelin S."/>
            <person name="Naghra H."/>
            <person name="Pain A."/>
            <person name="Palomares-Rius J.E."/>
            <person name="Zarowiecki M."/>
            <person name="Berriman M."/>
            <person name="Jones J.T."/>
            <person name="Urwin P.E."/>
        </authorList>
    </citation>
    <scope>NUCLEOTIDE SEQUENCE [LARGE SCALE GENOMIC DNA]</scope>
    <source>
        <strain evidence="10">Lindley</strain>
    </source>
</reference>
<feature type="region of interest" description="Disordered" evidence="8">
    <location>
        <begin position="1178"/>
        <end position="1265"/>
    </location>
</feature>
<evidence type="ECO:0000256" key="3">
    <source>
        <dbReference type="ARBA" id="ARBA00022737"/>
    </source>
</evidence>
<evidence type="ECO:0000256" key="4">
    <source>
        <dbReference type="ARBA" id="ARBA00022989"/>
    </source>
</evidence>
<accession>A0A183BNL5</accession>
<feature type="compositionally biased region" description="Polar residues" evidence="8">
    <location>
        <begin position="720"/>
        <end position="735"/>
    </location>
</feature>
<feature type="compositionally biased region" description="Basic and acidic residues" evidence="8">
    <location>
        <begin position="838"/>
        <end position="907"/>
    </location>
</feature>
<evidence type="ECO:0000256" key="1">
    <source>
        <dbReference type="ARBA" id="ARBA00004167"/>
    </source>
</evidence>
<evidence type="ECO:0000256" key="2">
    <source>
        <dbReference type="ARBA" id="ARBA00022692"/>
    </source>
</evidence>
<feature type="compositionally biased region" description="Basic and acidic residues" evidence="8">
    <location>
        <begin position="1181"/>
        <end position="1193"/>
    </location>
</feature>
<feature type="compositionally biased region" description="Basic and acidic residues" evidence="8">
    <location>
        <begin position="299"/>
        <end position="308"/>
    </location>
</feature>
<dbReference type="PROSITE" id="PS50068">
    <property type="entry name" value="LDLRA_2"/>
    <property type="match status" value="2"/>
</dbReference>
<dbReference type="SMART" id="SM00192">
    <property type="entry name" value="LDLa"/>
    <property type="match status" value="2"/>
</dbReference>
<dbReference type="InterPro" id="IPR050685">
    <property type="entry name" value="LDLR"/>
</dbReference>
<evidence type="ECO:0000256" key="7">
    <source>
        <dbReference type="PROSITE-ProRule" id="PRU00124"/>
    </source>
</evidence>
<dbReference type="AlphaFoldDB" id="A0A183BNL5"/>
<evidence type="ECO:0000256" key="6">
    <source>
        <dbReference type="ARBA" id="ARBA00023157"/>
    </source>
</evidence>
<feature type="compositionally biased region" description="Basic and acidic residues" evidence="8">
    <location>
        <begin position="768"/>
        <end position="795"/>
    </location>
</feature>
<dbReference type="GO" id="GO:0005886">
    <property type="term" value="C:plasma membrane"/>
    <property type="evidence" value="ECO:0007669"/>
    <property type="project" value="TreeGrafter"/>
</dbReference>
<reference evidence="10" key="1">
    <citation type="submission" date="2013-12" db="EMBL/GenBank/DDBJ databases">
        <authorList>
            <person name="Aslett M."/>
        </authorList>
    </citation>
    <scope>NUCLEOTIDE SEQUENCE [LARGE SCALE GENOMIC DNA]</scope>
    <source>
        <strain evidence="10">Lindley</strain>
    </source>
</reference>
<evidence type="ECO:0000313" key="11">
    <source>
        <dbReference type="WBParaSite" id="GPLIN_000220100"/>
    </source>
</evidence>
<comment type="caution">
    <text evidence="7">Lacks conserved residue(s) required for the propagation of feature annotation.</text>
</comment>
<name>A0A183BNL5_GLOPA</name>
<dbReference type="Proteomes" id="UP000050741">
    <property type="component" value="Unassembled WGS sequence"/>
</dbReference>
<dbReference type="PRINTS" id="PR00261">
    <property type="entry name" value="LDLRECEPTOR"/>
</dbReference>
<dbReference type="InterPro" id="IPR002172">
    <property type="entry name" value="LDrepeatLR_classA_rpt"/>
</dbReference>
<feature type="compositionally biased region" description="Low complexity" evidence="8">
    <location>
        <begin position="359"/>
        <end position="371"/>
    </location>
</feature>
<dbReference type="CDD" id="cd00112">
    <property type="entry name" value="LDLa"/>
    <property type="match status" value="2"/>
</dbReference>
<proteinExistence type="predicted"/>
<organism evidence="10 11">
    <name type="scientific">Globodera pallida</name>
    <name type="common">Potato cyst nematode worm</name>
    <name type="synonym">Heterodera pallida</name>
    <dbReference type="NCBI Taxonomy" id="36090"/>
    <lineage>
        <taxon>Eukaryota</taxon>
        <taxon>Metazoa</taxon>
        <taxon>Ecdysozoa</taxon>
        <taxon>Nematoda</taxon>
        <taxon>Chromadorea</taxon>
        <taxon>Rhabditida</taxon>
        <taxon>Tylenchina</taxon>
        <taxon>Tylenchomorpha</taxon>
        <taxon>Tylenchoidea</taxon>
        <taxon>Heteroderidae</taxon>
        <taxon>Heteroderinae</taxon>
        <taxon>Globodera</taxon>
    </lineage>
</organism>
<dbReference type="Pfam" id="PF00057">
    <property type="entry name" value="Ldl_recept_a"/>
    <property type="match status" value="1"/>
</dbReference>
<feature type="compositionally biased region" description="Basic and acidic residues" evidence="8">
    <location>
        <begin position="688"/>
        <end position="718"/>
    </location>
</feature>
<keyword evidence="5 9" id="KW-0472">Membrane</keyword>
<keyword evidence="6 7" id="KW-1015">Disulfide bond</keyword>
<evidence type="ECO:0000256" key="8">
    <source>
        <dbReference type="SAM" id="MobiDB-lite"/>
    </source>
</evidence>
<dbReference type="InterPro" id="IPR036055">
    <property type="entry name" value="LDL_receptor-like_sf"/>
</dbReference>
<feature type="region of interest" description="Disordered" evidence="8">
    <location>
        <begin position="268"/>
        <end position="391"/>
    </location>
</feature>
<keyword evidence="4 9" id="KW-1133">Transmembrane helix</keyword>
<feature type="compositionally biased region" description="Basic and acidic residues" evidence="8">
    <location>
        <begin position="268"/>
        <end position="283"/>
    </location>
</feature>
<sequence>MTSGAGRKSIGAEGWSSGRRVPDGRLFSLGIFSVIVVKWRHLWEQKGDVSRFPGCCANFGSFDCGDGVCLSVLHFHDGIADCSDGSDEHCFPEQISCGTFCADLLHLGECLRNPNCTESTETNHLQASVPSPLCPFRKRRLCGLANTVSCRGYGQCILEKWLKDGKRDCLDGSDEDEQYANLFQFVGRRTPSPASSNFVSTSATLSPPFPLPSPTPRPFLTSSATTPAIWWPILEAEGSKGASPTAISNGEGEAKEKFVPLHRDEKEGRGGVEDVQRANEESQRWTLPFPFQRPGGAEDVQRANEESQRWTLPFPFQRPGKATEWTTKAQLWEPEEKVGSDGAETAKATGTQSDGGQRAKGAATGGTAALEAAEKSSQRPPPTQRTWTTNAKSDKCRISAGFCSFATVSTFRAKIVSLCGHNFAASFSSSAPSLQEQLIVLKMLDSLPDHSFCVRKIVNDGQIVVNTVCPVECSIEMLEASTKSRGSLPEVNLKVSELTDGACYQFDLNDCDEKAQCLSDKLLFRCRCLPGTKDTSPEGEGEGRQCEGTVILQTCSKLLGVCVIVWLLMLLLLCFLLPLLSLFCLKYCFKIDPTLLRVRLRHIWRNLMDKLKGGEPTKLPTITTSQIADEMRRESLKVLPGTAARDEAVTLKVPSVSNGFGQQATIHSAHRLVPSDSEEYLIVEEGDTGGRELLKREEQQKEREEGVEEEARLSDKQTVRRQQTELSTVPSSSETGVIMLPTAREGSVQSADGTTTKSEEVVEQTTEVEVHEQVERVEEEKKGAEREAEELERPKSAASRIGTPTIWDQYKILGDQFTKYGSLEIERRKGSVTESLEELLRKREKSVEERVDEKGQDGATKGEEELDAKMELSGKRGEAEEREEQVMEEHEEGTKQEGEPEEEHRETGKVILSETLREGTLNIGFVMPPLPDGIGISRRPFFDDAGRLPSPTQHFPFKRRPFGTNGGRLYGKAISQPILSKSPAVIKEGAADFVVVKGRVGKEEDERLRKLRLLEERRQRGAGGKEEAAQKRACRVMPPGAHRGSVRDERSAAKVRKMMMSQPMFDPDLPSTSQAAVYWEKSLRRCFSPAGLQLEEYAKQRSHHLRKEGQTLHSIECQLEERVHSGCITSRKPWNVSPQPDPDLPASPLFREMTELSDGSMAQSLERLEQRVHSGCITGRKQWDSSPHKDRGALRKAPSHLDLGEPEHVDGMALGGAEDMDSPKRSRKGRTVRIREDVANDGGGRRRLGRGTENGTDAGTWLEYD</sequence>
<reference evidence="11" key="3">
    <citation type="submission" date="2016-06" db="UniProtKB">
        <authorList>
            <consortium name="WormBaseParasite"/>
        </authorList>
    </citation>
    <scope>IDENTIFICATION</scope>
</reference>
<protein>
    <submittedName>
        <fullName evidence="11">EGF-like domain-containing protein</fullName>
    </submittedName>
</protein>
<keyword evidence="3" id="KW-0677">Repeat</keyword>
<evidence type="ECO:0000256" key="9">
    <source>
        <dbReference type="SAM" id="Phobius"/>
    </source>
</evidence>
<feature type="disulfide bond" evidence="7">
    <location>
        <begin position="64"/>
        <end position="82"/>
    </location>
</feature>
<dbReference type="GO" id="GO:0016192">
    <property type="term" value="P:vesicle-mediated transport"/>
    <property type="evidence" value="ECO:0007669"/>
    <property type="project" value="UniProtKB-ARBA"/>
</dbReference>
<dbReference type="WBParaSite" id="GPLIN_000220100">
    <property type="protein sequence ID" value="GPLIN_000220100"/>
    <property type="gene ID" value="GPLIN_000220100"/>
</dbReference>
<keyword evidence="10" id="KW-1185">Reference proteome</keyword>
<feature type="compositionally biased region" description="Polar residues" evidence="8">
    <location>
        <begin position="747"/>
        <end position="756"/>
    </location>
</feature>
<dbReference type="SUPFAM" id="SSF57424">
    <property type="entry name" value="LDL receptor-like module"/>
    <property type="match status" value="2"/>
</dbReference>